<proteinExistence type="predicted"/>
<keyword evidence="3" id="KW-1185">Reference proteome</keyword>
<organism evidence="2 3">
    <name type="scientific">Nocardiopsis mwathae</name>
    <dbReference type="NCBI Taxonomy" id="1472723"/>
    <lineage>
        <taxon>Bacteria</taxon>
        <taxon>Bacillati</taxon>
        <taxon>Actinomycetota</taxon>
        <taxon>Actinomycetes</taxon>
        <taxon>Streptosporangiales</taxon>
        <taxon>Nocardiopsidaceae</taxon>
        <taxon>Nocardiopsis</taxon>
    </lineage>
</organism>
<name>A0A7W9YHA9_9ACTN</name>
<dbReference type="InterPro" id="IPR058303">
    <property type="entry name" value="DUF7990"/>
</dbReference>
<protein>
    <recommendedName>
        <fullName evidence="4">DNA helicase</fullName>
    </recommendedName>
</protein>
<reference evidence="2 3" key="1">
    <citation type="submission" date="2020-08" db="EMBL/GenBank/DDBJ databases">
        <title>Sequencing the genomes of 1000 actinobacteria strains.</title>
        <authorList>
            <person name="Klenk H.-P."/>
        </authorList>
    </citation>
    <scope>NUCLEOTIDE SEQUENCE [LARGE SCALE GENOMIC DNA]</scope>
    <source>
        <strain evidence="2 3">DSM 46659</strain>
    </source>
</reference>
<dbReference type="RefSeq" id="WP_394353764.1">
    <property type="nucleotide sequence ID" value="NZ_JACHDS010000001.1"/>
</dbReference>
<evidence type="ECO:0000313" key="3">
    <source>
        <dbReference type="Proteomes" id="UP000546642"/>
    </source>
</evidence>
<dbReference type="Proteomes" id="UP000546642">
    <property type="component" value="Unassembled WGS sequence"/>
</dbReference>
<accession>A0A7W9YHA9</accession>
<dbReference type="EMBL" id="JACHDS010000001">
    <property type="protein sequence ID" value="MBB6172079.1"/>
    <property type="molecule type" value="Genomic_DNA"/>
</dbReference>
<dbReference type="NCBIfam" id="NF041419">
    <property type="entry name" value="CC_star_Cory"/>
    <property type="match status" value="1"/>
</dbReference>
<evidence type="ECO:0000313" key="2">
    <source>
        <dbReference type="EMBL" id="MBB6172079.1"/>
    </source>
</evidence>
<feature type="region of interest" description="Disordered" evidence="1">
    <location>
        <begin position="1"/>
        <end position="20"/>
    </location>
</feature>
<evidence type="ECO:0008006" key="4">
    <source>
        <dbReference type="Google" id="ProtNLM"/>
    </source>
</evidence>
<gene>
    <name evidence="2" type="ORF">HNR23_002139</name>
</gene>
<evidence type="ECO:0000256" key="1">
    <source>
        <dbReference type="SAM" id="MobiDB-lite"/>
    </source>
</evidence>
<dbReference type="Pfam" id="PF25952">
    <property type="entry name" value="DUF7990"/>
    <property type="match status" value="1"/>
</dbReference>
<dbReference type="InterPro" id="IPR047717">
    <property type="entry name" value="CC_star_Cory"/>
</dbReference>
<comment type="caution">
    <text evidence="2">The sequence shown here is derived from an EMBL/GenBank/DDBJ whole genome shotgun (WGS) entry which is preliminary data.</text>
</comment>
<sequence length="112" mass="12338">MASAAAPDPGGAPRGATPGGRAAAAWRGAIAAWRRFEAAHDAVFDARWGYARRREARRQQDTLRALLMLDTLGVDNPVAYETLELIPYMVADLHEWHRRTGSEEFGDARVCC</sequence>
<dbReference type="AlphaFoldDB" id="A0A7W9YHA9"/>